<protein>
    <submittedName>
        <fullName evidence="1">Uncharacterized protein</fullName>
    </submittedName>
</protein>
<dbReference type="EMBL" id="CP012074">
    <property type="protein sequence ID" value="AKU68893.1"/>
    <property type="molecule type" value="Genomic_DNA"/>
</dbReference>
<evidence type="ECO:0000313" key="1">
    <source>
        <dbReference type="EMBL" id="AKU68893.1"/>
    </source>
</evidence>
<proteinExistence type="predicted"/>
<dbReference type="Proteomes" id="UP000060345">
    <property type="component" value="Chromosome 1"/>
</dbReference>
<accession>A0A0K1NJ25</accession>
<dbReference type="RefSeq" id="WP_025078496.1">
    <property type="nucleotide sequence ID" value="NZ_BAKO01000016.1"/>
</dbReference>
<dbReference type="STRING" id="1236517.ADJ77_03425"/>
<dbReference type="KEGG" id="pfus:ADJ77_03425"/>
<reference evidence="2 4" key="2">
    <citation type="submission" date="2021-03" db="EMBL/GenBank/DDBJ databases">
        <title>Human Oral Microbial Genomes.</title>
        <authorList>
            <person name="Johnston C.D."/>
            <person name="Chen T."/>
            <person name="Dewhirst F.E."/>
        </authorList>
    </citation>
    <scope>NUCLEOTIDE SEQUENCE [LARGE SCALE GENOMIC DNA]</scope>
    <source>
        <strain evidence="2 4">W1435</strain>
    </source>
</reference>
<evidence type="ECO:0000313" key="2">
    <source>
        <dbReference type="EMBL" id="QUB86513.1"/>
    </source>
</evidence>
<sequence length="233" mass="26503">MRITDINRSRVASAMVRGYFHAFFSGQADALYPEKKGLEPKEYKQLLVNNFDNLSGHFVSVLFPVLIRLNYPDVETVAEDMKRRHFSESTPSKVLLRYACGSKGLYDLVTDEYQKQMYALLDGHLQSVDDFFADCPSLADEDCIAVSLAIRSIVRVQMHAYASGITLAKTDVNGLHQATVYRLMLSGMMTLLHDAPVNFEEDNLEMMFRKVSLNSDNFETLMNEMNQAYEDLV</sequence>
<dbReference type="EMBL" id="CP072370">
    <property type="protein sequence ID" value="QUB86513.1"/>
    <property type="molecule type" value="Genomic_DNA"/>
</dbReference>
<keyword evidence="4" id="KW-1185">Reference proteome</keyword>
<dbReference type="AlphaFoldDB" id="A0A0K1NJ25"/>
<organism evidence="1 3">
    <name type="scientific">Prevotella fusca JCM 17724</name>
    <dbReference type="NCBI Taxonomy" id="1236517"/>
    <lineage>
        <taxon>Bacteria</taxon>
        <taxon>Pseudomonadati</taxon>
        <taxon>Bacteroidota</taxon>
        <taxon>Bacteroidia</taxon>
        <taxon>Bacteroidales</taxon>
        <taxon>Prevotellaceae</taxon>
        <taxon>Prevotella</taxon>
    </lineage>
</organism>
<dbReference type="Proteomes" id="UP000682005">
    <property type="component" value="Chromosome 1"/>
</dbReference>
<gene>
    <name evidence="1" type="ORF">ADJ77_03425</name>
    <name evidence="2" type="ORF">J5A51_10540</name>
</gene>
<evidence type="ECO:0000313" key="4">
    <source>
        <dbReference type="Proteomes" id="UP000682005"/>
    </source>
</evidence>
<reference evidence="1 3" key="1">
    <citation type="submission" date="2015-07" db="EMBL/GenBank/DDBJ databases">
        <authorList>
            <person name="Noorani M."/>
        </authorList>
    </citation>
    <scope>NUCLEOTIDE SEQUENCE [LARGE SCALE GENOMIC DNA]</scope>
    <source>
        <strain evidence="1 3">W1435</strain>
    </source>
</reference>
<name>A0A0K1NJ25_9BACT</name>
<evidence type="ECO:0000313" key="3">
    <source>
        <dbReference type="Proteomes" id="UP000060345"/>
    </source>
</evidence>